<sequence length="51" mass="6216">MDLGGNLDYMKMIRLSIWVSIEYFLISKFFYKKYSIEMINNIEYFQCVSMV</sequence>
<dbReference type="AlphaFoldDB" id="A0A6N4X720"/>
<evidence type="ECO:0000313" key="1">
    <source>
        <dbReference type="EMBL" id="CAA7195226.1"/>
    </source>
</evidence>
<keyword evidence="2" id="KW-1185">Reference proteome</keyword>
<protein>
    <submittedName>
        <fullName evidence="1">Uncharacterized protein</fullName>
    </submittedName>
</protein>
<dbReference type="Proteomes" id="UP000445144">
    <property type="component" value="Unassembled WGS sequence"/>
</dbReference>
<accession>A0A6N4X720</accession>
<reference evidence="1 2" key="1">
    <citation type="submission" date="2020-01" db="EMBL/GenBank/DDBJ databases">
        <authorList>
            <person name="Rodrigo-Torres L."/>
            <person name="Arahal R. D."/>
            <person name="Lucena T."/>
        </authorList>
    </citation>
    <scope>NUCLEOTIDE SEQUENCE [LARGE SCALE GENOMIC DNA]</scope>
    <source>
        <strain evidence="1 2">CECT 9293</strain>
    </source>
</reference>
<proteinExistence type="predicted"/>
<dbReference type="EMBL" id="CACVBR010000009">
    <property type="protein sequence ID" value="CAA7195226.1"/>
    <property type="molecule type" value="Genomic_DNA"/>
</dbReference>
<organism evidence="1 2">
    <name type="scientific">Chryseobacterium potabilaquae</name>
    <dbReference type="NCBI Taxonomy" id="2675057"/>
    <lineage>
        <taxon>Bacteria</taxon>
        <taxon>Pseudomonadati</taxon>
        <taxon>Bacteroidota</taxon>
        <taxon>Flavobacteriia</taxon>
        <taxon>Flavobacteriales</taxon>
        <taxon>Weeksellaceae</taxon>
        <taxon>Chryseobacterium group</taxon>
        <taxon>Chryseobacterium</taxon>
    </lineage>
</organism>
<evidence type="ECO:0000313" key="2">
    <source>
        <dbReference type="Proteomes" id="UP000445144"/>
    </source>
</evidence>
<name>A0A6N4X720_9FLAO</name>
<gene>
    <name evidence="1" type="ORF">CHRY9293_01455</name>
</gene>